<evidence type="ECO:0000256" key="1">
    <source>
        <dbReference type="ARBA" id="ARBA00012156"/>
    </source>
</evidence>
<sequence>MGTPKEPLNLGRTEISVNPQPPQPGLPGYVFALETSGRFGSLALLEPRAGSVTTVAEVALPRDRRTAQTLPASVQALLAEARITAGGLADGAIGLVAVAVGPGSFTGLRIGVTAAKMLAYVAGAPVVGVNTLDALACQAGFGAGPVWGVLDAQRGEWFASRYPSDGPPDEGDRVRILSDAALAGLVRPGDRVAGTPLARLTGQMPSGVELIESEPLAATIGQLGWSLAAKGESTDAFALAPKYYRKSAAEEVADAAAR</sequence>
<evidence type="ECO:0000313" key="10">
    <source>
        <dbReference type="EMBL" id="QDU89936.1"/>
    </source>
</evidence>
<dbReference type="RefSeq" id="WP_197526913.1">
    <property type="nucleotide sequence ID" value="NZ_CP036291.1"/>
</dbReference>
<dbReference type="GO" id="GO:0061711">
    <property type="term" value="F:tRNA N(6)-L-threonylcarbamoyladenine synthase activity"/>
    <property type="evidence" value="ECO:0007669"/>
    <property type="project" value="UniProtKB-EC"/>
</dbReference>
<evidence type="ECO:0000256" key="6">
    <source>
        <dbReference type="ARBA" id="ARBA00023315"/>
    </source>
</evidence>
<keyword evidence="6" id="KW-0012">Acyltransferase</keyword>
<keyword evidence="11" id="KW-1185">Reference proteome</keyword>
<comment type="catalytic activity">
    <reaction evidence="7">
        <text>L-threonylcarbamoyladenylate + adenosine(37) in tRNA = N(6)-L-threonylcarbamoyladenosine(37) in tRNA + AMP + H(+)</text>
        <dbReference type="Rhea" id="RHEA:37059"/>
        <dbReference type="Rhea" id="RHEA-COMP:10162"/>
        <dbReference type="Rhea" id="RHEA-COMP:10163"/>
        <dbReference type="ChEBI" id="CHEBI:15378"/>
        <dbReference type="ChEBI" id="CHEBI:73682"/>
        <dbReference type="ChEBI" id="CHEBI:74411"/>
        <dbReference type="ChEBI" id="CHEBI:74418"/>
        <dbReference type="ChEBI" id="CHEBI:456215"/>
        <dbReference type="EC" id="2.3.1.234"/>
    </reaction>
</comment>
<dbReference type="EC" id="2.3.1.234" evidence="1"/>
<dbReference type="AlphaFoldDB" id="A0A518DEP5"/>
<organism evidence="10 11">
    <name type="scientific">Pirellulimonas nuda</name>
    <dbReference type="NCBI Taxonomy" id="2528009"/>
    <lineage>
        <taxon>Bacteria</taxon>
        <taxon>Pseudomonadati</taxon>
        <taxon>Planctomycetota</taxon>
        <taxon>Planctomycetia</taxon>
        <taxon>Pirellulales</taxon>
        <taxon>Lacipirellulaceae</taxon>
        <taxon>Pirellulimonas</taxon>
    </lineage>
</organism>
<dbReference type="NCBIfam" id="TIGR03725">
    <property type="entry name" value="T6A_YeaZ"/>
    <property type="match status" value="1"/>
</dbReference>
<keyword evidence="3" id="KW-0819">tRNA processing</keyword>
<evidence type="ECO:0000256" key="4">
    <source>
        <dbReference type="ARBA" id="ARBA00022723"/>
    </source>
</evidence>
<accession>A0A518DEP5</accession>
<evidence type="ECO:0000256" key="3">
    <source>
        <dbReference type="ARBA" id="ARBA00022694"/>
    </source>
</evidence>
<dbReference type="GO" id="GO:0046872">
    <property type="term" value="F:metal ion binding"/>
    <property type="evidence" value="ECO:0007669"/>
    <property type="project" value="UniProtKB-KW"/>
</dbReference>
<evidence type="ECO:0000256" key="2">
    <source>
        <dbReference type="ARBA" id="ARBA00022679"/>
    </source>
</evidence>
<keyword evidence="2" id="KW-0808">Transferase</keyword>
<gene>
    <name evidence="10" type="primary">tsaB</name>
    <name evidence="10" type="ORF">Pla175_33330</name>
</gene>
<dbReference type="PRINTS" id="PR00789">
    <property type="entry name" value="OSIALOPTASE"/>
</dbReference>
<dbReference type="KEGG" id="pnd:Pla175_33330"/>
<dbReference type="InterPro" id="IPR022496">
    <property type="entry name" value="T6A_TsaB"/>
</dbReference>
<evidence type="ECO:0000256" key="7">
    <source>
        <dbReference type="ARBA" id="ARBA00048117"/>
    </source>
</evidence>
<evidence type="ECO:0000259" key="9">
    <source>
        <dbReference type="Pfam" id="PF00814"/>
    </source>
</evidence>
<dbReference type="InterPro" id="IPR017861">
    <property type="entry name" value="KAE1/TsaD"/>
</dbReference>
<dbReference type="Gene3D" id="3.30.420.40">
    <property type="match status" value="1"/>
</dbReference>
<proteinExistence type="predicted"/>
<dbReference type="InterPro" id="IPR000905">
    <property type="entry name" value="Gcp-like_dom"/>
</dbReference>
<feature type="region of interest" description="Disordered" evidence="8">
    <location>
        <begin position="1"/>
        <end position="21"/>
    </location>
</feature>
<dbReference type="EMBL" id="CP036291">
    <property type="protein sequence ID" value="QDU89936.1"/>
    <property type="molecule type" value="Genomic_DNA"/>
</dbReference>
<dbReference type="SUPFAM" id="SSF53067">
    <property type="entry name" value="Actin-like ATPase domain"/>
    <property type="match status" value="1"/>
</dbReference>
<evidence type="ECO:0000256" key="8">
    <source>
        <dbReference type="SAM" id="MobiDB-lite"/>
    </source>
</evidence>
<feature type="domain" description="Gcp-like" evidence="9">
    <location>
        <begin position="64"/>
        <end position="162"/>
    </location>
</feature>
<keyword evidence="4" id="KW-0479">Metal-binding</keyword>
<dbReference type="GO" id="GO:0002949">
    <property type="term" value="P:tRNA threonylcarbamoyladenosine modification"/>
    <property type="evidence" value="ECO:0007669"/>
    <property type="project" value="InterPro"/>
</dbReference>
<dbReference type="Proteomes" id="UP000317429">
    <property type="component" value="Chromosome"/>
</dbReference>
<reference evidence="10 11" key="1">
    <citation type="submission" date="2019-02" db="EMBL/GenBank/DDBJ databases">
        <title>Deep-cultivation of Planctomycetes and their phenomic and genomic characterization uncovers novel biology.</title>
        <authorList>
            <person name="Wiegand S."/>
            <person name="Jogler M."/>
            <person name="Boedeker C."/>
            <person name="Pinto D."/>
            <person name="Vollmers J."/>
            <person name="Rivas-Marin E."/>
            <person name="Kohn T."/>
            <person name="Peeters S.H."/>
            <person name="Heuer A."/>
            <person name="Rast P."/>
            <person name="Oberbeckmann S."/>
            <person name="Bunk B."/>
            <person name="Jeske O."/>
            <person name="Meyerdierks A."/>
            <person name="Storesund J.E."/>
            <person name="Kallscheuer N."/>
            <person name="Luecker S."/>
            <person name="Lage O.M."/>
            <person name="Pohl T."/>
            <person name="Merkel B.J."/>
            <person name="Hornburger P."/>
            <person name="Mueller R.-W."/>
            <person name="Bruemmer F."/>
            <person name="Labrenz M."/>
            <person name="Spormann A.M."/>
            <person name="Op den Camp H."/>
            <person name="Overmann J."/>
            <person name="Amann R."/>
            <person name="Jetten M.S.M."/>
            <person name="Mascher T."/>
            <person name="Medema M.H."/>
            <person name="Devos D.P."/>
            <person name="Kaster A.-K."/>
            <person name="Ovreas L."/>
            <person name="Rohde M."/>
            <person name="Galperin M.Y."/>
            <person name="Jogler C."/>
        </authorList>
    </citation>
    <scope>NUCLEOTIDE SEQUENCE [LARGE SCALE GENOMIC DNA]</scope>
    <source>
        <strain evidence="10 11">Pla175</strain>
    </source>
</reference>
<name>A0A518DEP5_9BACT</name>
<protein>
    <recommendedName>
        <fullName evidence="1">N(6)-L-threonylcarbamoyladenine synthase</fullName>
        <ecNumber evidence="1">2.3.1.234</ecNumber>
    </recommendedName>
</protein>
<keyword evidence="5" id="KW-0408">Iron</keyword>
<dbReference type="Pfam" id="PF00814">
    <property type="entry name" value="TsaD"/>
    <property type="match status" value="1"/>
</dbReference>
<dbReference type="InterPro" id="IPR043129">
    <property type="entry name" value="ATPase_NBD"/>
</dbReference>
<evidence type="ECO:0000256" key="5">
    <source>
        <dbReference type="ARBA" id="ARBA00023004"/>
    </source>
</evidence>
<evidence type="ECO:0000313" key="11">
    <source>
        <dbReference type="Proteomes" id="UP000317429"/>
    </source>
</evidence>